<organism evidence="2 3">
    <name type="scientific">Polarella glacialis</name>
    <name type="common">Dinoflagellate</name>
    <dbReference type="NCBI Taxonomy" id="89957"/>
    <lineage>
        <taxon>Eukaryota</taxon>
        <taxon>Sar</taxon>
        <taxon>Alveolata</taxon>
        <taxon>Dinophyceae</taxon>
        <taxon>Suessiales</taxon>
        <taxon>Suessiaceae</taxon>
        <taxon>Polarella</taxon>
    </lineage>
</organism>
<dbReference type="InterPro" id="IPR036716">
    <property type="entry name" value="Pest_crys_N_sf"/>
</dbReference>
<dbReference type="AlphaFoldDB" id="A0A813EWE9"/>
<dbReference type="SUPFAM" id="SSF56849">
    <property type="entry name" value="delta-Endotoxin (insectocide), N-terminal domain"/>
    <property type="match status" value="1"/>
</dbReference>
<evidence type="ECO:0000313" key="3">
    <source>
        <dbReference type="Proteomes" id="UP000654075"/>
    </source>
</evidence>
<accession>A0A813EWE9</accession>
<proteinExistence type="predicted"/>
<evidence type="ECO:0000313" key="2">
    <source>
        <dbReference type="EMBL" id="CAE8605962.1"/>
    </source>
</evidence>
<name>A0A813EWE9_POLGL</name>
<reference evidence="2" key="1">
    <citation type="submission" date="2021-02" db="EMBL/GenBank/DDBJ databases">
        <authorList>
            <person name="Dougan E. K."/>
            <person name="Rhodes N."/>
            <person name="Thang M."/>
            <person name="Chan C."/>
        </authorList>
    </citation>
    <scope>NUCLEOTIDE SEQUENCE</scope>
</reference>
<protein>
    <submittedName>
        <fullName evidence="2">Uncharacterized protein</fullName>
    </submittedName>
</protein>
<comment type="caution">
    <text evidence="2">The sequence shown here is derived from an EMBL/GenBank/DDBJ whole genome shotgun (WGS) entry which is preliminary data.</text>
</comment>
<dbReference type="Proteomes" id="UP000654075">
    <property type="component" value="Unassembled WGS sequence"/>
</dbReference>
<gene>
    <name evidence="1" type="ORF">PGLA1383_LOCUS12151</name>
    <name evidence="2" type="ORF">PGLA1383_LOCUS23994</name>
</gene>
<sequence>MVPTTTGLTLQWQAVHICTDLSHVATQWGACPEWTGTGSGNTGAYLALIGGGLNDISEWASGDYTTAFIGTVGTVFSVAGLAFPPLAIAGALITALASAMPSNTLAPPNQFKELYNIIMRQVNVVISQAILSSEVQEFVSRVQSMVSTLQYNMIPDNYPKNTVAQWQGLWVSFSQEIMDPVMDQLQVLYDACSGVGLQGNSSLCHSAVLNDNVWLWAHSFAMTQLMVMQNILQINYQLGESYRENSRTWITILKNAALVHYNGLKPMWNLLNQAIGTPTISMSCESPMCNANGCQTPCCMYTCHAMFSELVGTSYFPTITSLELVSEWNNGCANFWDESEIECADQNGVTTGCVSGINCDPWPNQNQWFNQWANEKGWTTWSSSKLGMVASLLYDSLKGYGLLGLVDSSVIEEEVSAPTQFLPGWPSPKTVSFG</sequence>
<evidence type="ECO:0000313" key="1">
    <source>
        <dbReference type="EMBL" id="CAE8593559.1"/>
    </source>
</evidence>
<dbReference type="GO" id="GO:0090729">
    <property type="term" value="F:toxin activity"/>
    <property type="evidence" value="ECO:0007669"/>
    <property type="project" value="InterPro"/>
</dbReference>
<keyword evidence="3" id="KW-1185">Reference proteome</keyword>
<dbReference type="EMBL" id="CAJNNV010006390">
    <property type="protein sequence ID" value="CAE8593559.1"/>
    <property type="molecule type" value="Genomic_DNA"/>
</dbReference>
<dbReference type="EMBL" id="CAJNNV010018494">
    <property type="protein sequence ID" value="CAE8605962.1"/>
    <property type="molecule type" value="Genomic_DNA"/>
</dbReference>